<dbReference type="VEuPathDB" id="FungiDB:SPSK_02098"/>
<evidence type="ECO:0000313" key="2">
    <source>
        <dbReference type="Proteomes" id="UP000033710"/>
    </source>
</evidence>
<organism evidence="1 2">
    <name type="scientific">Sporothrix schenckii 1099-18</name>
    <dbReference type="NCBI Taxonomy" id="1397361"/>
    <lineage>
        <taxon>Eukaryota</taxon>
        <taxon>Fungi</taxon>
        <taxon>Dikarya</taxon>
        <taxon>Ascomycota</taxon>
        <taxon>Pezizomycotina</taxon>
        <taxon>Sordariomycetes</taxon>
        <taxon>Sordariomycetidae</taxon>
        <taxon>Ophiostomatales</taxon>
        <taxon>Ophiostomataceae</taxon>
        <taxon>Sporothrix</taxon>
    </lineage>
</organism>
<accession>A0A0F2MB58</accession>
<dbReference type="AlphaFoldDB" id="A0A0F2MB58"/>
<dbReference type="GeneID" id="27664268"/>
<gene>
    <name evidence="1" type="ORF">SPSK_02098</name>
</gene>
<dbReference type="RefSeq" id="XP_016589553.1">
    <property type="nucleotide sequence ID" value="XM_016728991.1"/>
</dbReference>
<dbReference type="KEGG" id="ssck:SPSK_02098"/>
<name>A0A0F2MB58_SPOSC</name>
<comment type="caution">
    <text evidence="1">The sequence shown here is derived from an EMBL/GenBank/DDBJ whole genome shotgun (WGS) entry which is preliminary data.</text>
</comment>
<sequence length="80" mass="8863">MSTAQKATRSAPDDDDVEDRWCKSAVISCFDKGKGRTQTRGQTPASTILCLPPAEAVRAAMAMIVNVTFVRRTTWNQCYH</sequence>
<dbReference type="Proteomes" id="UP000033710">
    <property type="component" value="Unassembled WGS sequence"/>
</dbReference>
<evidence type="ECO:0000313" key="1">
    <source>
        <dbReference type="EMBL" id="KJR86877.1"/>
    </source>
</evidence>
<dbReference type="EMBL" id="AXCR01000005">
    <property type="protein sequence ID" value="KJR86877.1"/>
    <property type="molecule type" value="Genomic_DNA"/>
</dbReference>
<protein>
    <submittedName>
        <fullName evidence="1">Uncharacterized protein</fullName>
    </submittedName>
</protein>
<reference evidence="1 2" key="2">
    <citation type="journal article" date="2015" name="Eukaryot. Cell">
        <title>Asexual propagation of a virulent clone complex in a human and feline outbreak of sporotrichosis.</title>
        <authorList>
            <person name="Teixeira Mde M."/>
            <person name="Rodrigues A.M."/>
            <person name="Tsui C.K."/>
            <person name="de Almeida L.G."/>
            <person name="Van Diepeningen A.D."/>
            <person name="van den Ende B.G."/>
            <person name="Fernandes G.F."/>
            <person name="Kano R."/>
            <person name="Hamelin R.C."/>
            <person name="Lopes-Bezerra L.M."/>
            <person name="Vasconcelos A.T."/>
            <person name="de Hoog S."/>
            <person name="de Camargo Z.P."/>
            <person name="Felipe M.S."/>
        </authorList>
    </citation>
    <scope>NUCLEOTIDE SEQUENCE [LARGE SCALE GENOMIC DNA]</scope>
    <source>
        <strain evidence="1 2">1099-18</strain>
    </source>
</reference>
<proteinExistence type="predicted"/>
<reference evidence="1 2" key="1">
    <citation type="journal article" date="2014" name="BMC Genomics">
        <title>Comparative genomics of the major fungal agents of human and animal Sporotrichosis: Sporothrix schenckii and Sporothrix brasiliensis.</title>
        <authorList>
            <person name="Teixeira M.M."/>
            <person name="de Almeida L.G."/>
            <person name="Kubitschek-Barreira P."/>
            <person name="Alves F.L."/>
            <person name="Kioshima E.S."/>
            <person name="Abadio A.K."/>
            <person name="Fernandes L."/>
            <person name="Derengowski L.S."/>
            <person name="Ferreira K.S."/>
            <person name="Souza R.C."/>
            <person name="Ruiz J.C."/>
            <person name="de Andrade N.C."/>
            <person name="Paes H.C."/>
            <person name="Nicola A.M."/>
            <person name="Albuquerque P."/>
            <person name="Gerber A.L."/>
            <person name="Martins V.P."/>
            <person name="Peconick L.D."/>
            <person name="Neto A.V."/>
            <person name="Chaucanez C.B."/>
            <person name="Silva P.A."/>
            <person name="Cunha O.L."/>
            <person name="de Oliveira F.F."/>
            <person name="dos Santos T.C."/>
            <person name="Barros A.L."/>
            <person name="Soares M.A."/>
            <person name="de Oliveira L.M."/>
            <person name="Marini M.M."/>
            <person name="Villalobos-Duno H."/>
            <person name="Cunha M.M."/>
            <person name="de Hoog S."/>
            <person name="da Silveira J.F."/>
            <person name="Henrissat B."/>
            <person name="Nino-Vega G.A."/>
            <person name="Cisalpino P.S."/>
            <person name="Mora-Montes H.M."/>
            <person name="Almeida S.R."/>
            <person name="Stajich J.E."/>
            <person name="Lopes-Bezerra L.M."/>
            <person name="Vasconcelos A.T."/>
            <person name="Felipe M.S."/>
        </authorList>
    </citation>
    <scope>NUCLEOTIDE SEQUENCE [LARGE SCALE GENOMIC DNA]</scope>
    <source>
        <strain evidence="1 2">1099-18</strain>
    </source>
</reference>